<dbReference type="CDD" id="cd09917">
    <property type="entry name" value="F-box_SF"/>
    <property type="match status" value="1"/>
</dbReference>
<name>A0A833R2R3_9POAL</name>
<comment type="caution">
    <text evidence="2">The sequence shown here is derived from an EMBL/GenBank/DDBJ whole genome shotgun (WGS) entry which is preliminary data.</text>
</comment>
<dbReference type="Proteomes" id="UP000623129">
    <property type="component" value="Unassembled WGS sequence"/>
</dbReference>
<dbReference type="NCBIfam" id="TIGR01640">
    <property type="entry name" value="F_box_assoc_1"/>
    <property type="match status" value="1"/>
</dbReference>
<accession>A0A833R2R3</accession>
<reference evidence="2" key="1">
    <citation type="submission" date="2020-01" db="EMBL/GenBank/DDBJ databases">
        <title>Genome sequence of Kobresia littledalei, the first chromosome-level genome in the family Cyperaceae.</title>
        <authorList>
            <person name="Qu G."/>
        </authorList>
    </citation>
    <scope>NUCLEOTIDE SEQUENCE</scope>
    <source>
        <strain evidence="2">C.B.Clarke</strain>
        <tissue evidence="2">Leaf</tissue>
    </source>
</reference>
<feature type="domain" description="F-box associated beta-propeller type 1" evidence="1">
    <location>
        <begin position="89"/>
        <end position="237"/>
    </location>
</feature>
<proteinExistence type="predicted"/>
<organism evidence="2 3">
    <name type="scientific">Carex littledalei</name>
    <dbReference type="NCBI Taxonomy" id="544730"/>
    <lineage>
        <taxon>Eukaryota</taxon>
        <taxon>Viridiplantae</taxon>
        <taxon>Streptophyta</taxon>
        <taxon>Embryophyta</taxon>
        <taxon>Tracheophyta</taxon>
        <taxon>Spermatophyta</taxon>
        <taxon>Magnoliopsida</taxon>
        <taxon>Liliopsida</taxon>
        <taxon>Poales</taxon>
        <taxon>Cyperaceae</taxon>
        <taxon>Cyperoideae</taxon>
        <taxon>Cariceae</taxon>
        <taxon>Carex</taxon>
        <taxon>Carex subgen. Euthyceras</taxon>
    </lineage>
</organism>
<dbReference type="OrthoDB" id="605328at2759"/>
<dbReference type="PANTHER" id="PTHR35546:SF111">
    <property type="entry name" value="OS12G0275600 PROTEIN"/>
    <property type="match status" value="1"/>
</dbReference>
<dbReference type="EMBL" id="SWLB01000006">
    <property type="protein sequence ID" value="KAF3337435.1"/>
    <property type="molecule type" value="Genomic_DNA"/>
</dbReference>
<evidence type="ECO:0000313" key="3">
    <source>
        <dbReference type="Proteomes" id="UP000623129"/>
    </source>
</evidence>
<protein>
    <submittedName>
        <fullName evidence="2">F-box protein</fullName>
    </submittedName>
</protein>
<dbReference type="Pfam" id="PF07734">
    <property type="entry name" value="FBA_1"/>
    <property type="match status" value="1"/>
</dbReference>
<sequence length="363" mass="40747">MNTPDKDLPDHLLHHIILPRLSFKCLNRLKCISKNMYELISTDAKFAADQSRSADTSSSGFVYMTHSGLAFFPDPALIGVPDPSLNFLNPTSLTKIKLVTSTNGLLLLYGEFSGMESLCVCNPAIKEMVFVPFIDRGKKFSCEMGLAYDPCELPDRYTIVDPLADHHENGILYQFDVFLSETGKWTRSSQTVNIRTICTPIKAVCAKGVIYWLCGKFLLWFDAKRDLAGSLILPVVEATTNVYSCDVGVYAGEITFFCVWIRKINVWRLTGGSRWDRLHAVRLTGMVDGFSFICPVGFDGRFVYTVVPLKDKDNTKRLLGWEAEMGRVEEKGLVTLNEDWRGNGIFKYTNSMARVPQILNGTS</sequence>
<gene>
    <name evidence="2" type="ORF">FCM35_KLT18022</name>
</gene>
<dbReference type="PANTHER" id="PTHR35546">
    <property type="entry name" value="F-BOX PROTEIN INTERACTION DOMAIN PROTEIN-RELATED"/>
    <property type="match status" value="1"/>
</dbReference>
<evidence type="ECO:0000259" key="1">
    <source>
        <dbReference type="Pfam" id="PF07734"/>
    </source>
</evidence>
<evidence type="ECO:0000313" key="2">
    <source>
        <dbReference type="EMBL" id="KAF3337435.1"/>
    </source>
</evidence>
<dbReference type="InterPro" id="IPR017451">
    <property type="entry name" value="F-box-assoc_interact_dom"/>
</dbReference>
<keyword evidence="3" id="KW-1185">Reference proteome</keyword>
<dbReference type="InterPro" id="IPR055290">
    <property type="entry name" value="At3g26010-like"/>
</dbReference>
<dbReference type="AlphaFoldDB" id="A0A833R2R3"/>
<dbReference type="InterPro" id="IPR006527">
    <property type="entry name" value="F-box-assoc_dom_typ1"/>
</dbReference>